<dbReference type="Proteomes" id="UP001172791">
    <property type="component" value="Unassembled WGS sequence"/>
</dbReference>
<gene>
    <name evidence="5" type="ORF">DBA34_11465</name>
    <name evidence="6" type="ORF">DBB29_20105</name>
</gene>
<organism evidence="5 8">
    <name type="scientific">Pandoraea cepalis</name>
    <dbReference type="NCBI Taxonomy" id="2508294"/>
    <lineage>
        <taxon>Bacteria</taxon>
        <taxon>Pseudomonadati</taxon>
        <taxon>Pseudomonadota</taxon>
        <taxon>Betaproteobacteria</taxon>
        <taxon>Burkholderiales</taxon>
        <taxon>Burkholderiaceae</taxon>
        <taxon>Pandoraea</taxon>
    </lineage>
</organism>
<evidence type="ECO:0000256" key="3">
    <source>
        <dbReference type="ARBA" id="ARBA00022795"/>
    </source>
</evidence>
<dbReference type="EMBL" id="QAID01000044">
    <property type="protein sequence ID" value="MDN4580408.1"/>
    <property type="molecule type" value="Genomic_DNA"/>
</dbReference>
<comment type="similarity">
    <text evidence="2">Belongs to the FlgN family.</text>
</comment>
<comment type="function">
    <text evidence="1">Required for the efficient initiation of filament assembly.</text>
</comment>
<dbReference type="EMBL" id="QAIC01000039">
    <property type="protein sequence ID" value="MDN4573872.1"/>
    <property type="molecule type" value="Genomic_DNA"/>
</dbReference>
<dbReference type="Gene3D" id="1.20.58.300">
    <property type="entry name" value="FlgN-like"/>
    <property type="match status" value="1"/>
</dbReference>
<feature type="compositionally biased region" description="Basic and acidic residues" evidence="4">
    <location>
        <begin position="20"/>
        <end position="30"/>
    </location>
</feature>
<proteinExistence type="inferred from homology"/>
<feature type="region of interest" description="Disordered" evidence="4">
    <location>
        <begin position="8"/>
        <end position="43"/>
    </location>
</feature>
<protein>
    <recommendedName>
        <fullName evidence="9">Flagellar protein FlgN</fullName>
    </recommendedName>
</protein>
<evidence type="ECO:0008006" key="9">
    <source>
        <dbReference type="Google" id="ProtNLM"/>
    </source>
</evidence>
<dbReference type="InterPro" id="IPR007809">
    <property type="entry name" value="FlgN-like"/>
</dbReference>
<dbReference type="GO" id="GO:0044780">
    <property type="term" value="P:bacterial-type flagellum assembly"/>
    <property type="evidence" value="ECO:0007669"/>
    <property type="project" value="InterPro"/>
</dbReference>
<accession>A0AAW7MM74</accession>
<dbReference type="Pfam" id="PF05130">
    <property type="entry name" value="FlgN"/>
    <property type="match status" value="1"/>
</dbReference>
<evidence type="ECO:0000313" key="5">
    <source>
        <dbReference type="EMBL" id="MDN4573872.1"/>
    </source>
</evidence>
<feature type="compositionally biased region" description="Polar residues" evidence="4">
    <location>
        <begin position="33"/>
        <end position="43"/>
    </location>
</feature>
<evidence type="ECO:0000313" key="6">
    <source>
        <dbReference type="EMBL" id="MDN4580408.1"/>
    </source>
</evidence>
<dbReference type="SUPFAM" id="SSF140566">
    <property type="entry name" value="FlgN-like"/>
    <property type="match status" value="1"/>
</dbReference>
<evidence type="ECO:0000313" key="8">
    <source>
        <dbReference type="Proteomes" id="UP001172791"/>
    </source>
</evidence>
<keyword evidence="3" id="KW-1005">Bacterial flagellum biogenesis</keyword>
<reference evidence="5" key="1">
    <citation type="submission" date="2018-04" db="EMBL/GenBank/DDBJ databases">
        <authorList>
            <person name="Jy Z."/>
        </authorList>
    </citation>
    <scope>NUCLEOTIDE SEQUENCE</scope>
    <source>
        <strain evidence="6">AS13</strain>
        <strain evidence="5">LA18</strain>
    </source>
</reference>
<evidence type="ECO:0000313" key="7">
    <source>
        <dbReference type="Proteomes" id="UP001172788"/>
    </source>
</evidence>
<sequence length="191" mass="21458">MRCAYRRRQGCADQGATRARRTDVRQRAGREPSAQSSRDAAVSTATQRVRRECVGRIVADVDADLVDYRRLIETLDVLHRALVEEKLDALTRAHDRAAQLVGRLRIRARRRVQCLEQAFGEAATDTMAPVFQWLDTPARDALSARWQALQASAARCKAINTRNLRDIGTRLHALDVVLSPASHCATYTPQR</sequence>
<dbReference type="InterPro" id="IPR036679">
    <property type="entry name" value="FlgN-like_sf"/>
</dbReference>
<evidence type="ECO:0000256" key="2">
    <source>
        <dbReference type="ARBA" id="ARBA00007703"/>
    </source>
</evidence>
<keyword evidence="7" id="KW-1185">Reference proteome</keyword>
<comment type="caution">
    <text evidence="5">The sequence shown here is derived from an EMBL/GenBank/DDBJ whole genome shotgun (WGS) entry which is preliminary data.</text>
</comment>
<dbReference type="AlphaFoldDB" id="A0AAW7MM74"/>
<name>A0AAW7MM74_9BURK</name>
<dbReference type="Proteomes" id="UP001172788">
    <property type="component" value="Unassembled WGS sequence"/>
</dbReference>
<evidence type="ECO:0000256" key="4">
    <source>
        <dbReference type="SAM" id="MobiDB-lite"/>
    </source>
</evidence>
<evidence type="ECO:0000256" key="1">
    <source>
        <dbReference type="ARBA" id="ARBA00002397"/>
    </source>
</evidence>